<organism evidence="2 3">
    <name type="scientific">Bradyrhizobium ivorense</name>
    <dbReference type="NCBI Taxonomy" id="2511166"/>
    <lineage>
        <taxon>Bacteria</taxon>
        <taxon>Pseudomonadati</taxon>
        <taxon>Pseudomonadota</taxon>
        <taxon>Alphaproteobacteria</taxon>
        <taxon>Hyphomicrobiales</taxon>
        <taxon>Nitrobacteraceae</taxon>
        <taxon>Bradyrhizobium</taxon>
    </lineage>
</organism>
<evidence type="ECO:0000256" key="1">
    <source>
        <dbReference type="SAM" id="SignalP"/>
    </source>
</evidence>
<dbReference type="AlphaFoldDB" id="A0A508TJW3"/>
<keyword evidence="1" id="KW-0732">Signal</keyword>
<proteinExistence type="predicted"/>
<accession>A0A508TJW3</accession>
<dbReference type="OrthoDB" id="9908034at2"/>
<protein>
    <submittedName>
        <fullName evidence="2">Uncharacterized protein</fullName>
    </submittedName>
</protein>
<dbReference type="Proteomes" id="UP000328092">
    <property type="component" value="Unassembled WGS sequence"/>
</dbReference>
<keyword evidence="3" id="KW-1185">Reference proteome</keyword>
<dbReference type="RefSeq" id="WP_139862404.1">
    <property type="nucleotide sequence ID" value="NZ_CAADFC020000021.1"/>
</dbReference>
<feature type="chain" id="PRO_5021446325" evidence="1">
    <location>
        <begin position="28"/>
        <end position="99"/>
    </location>
</feature>
<sequence length="99" mass="10820">MKRTPRLLLAVSLLGLSAVALSGSALADGYGAPFAPRFPWGFGYGSPPTYDGYLFSKGYPVYTGHDVTAIAVDLVNARFRHRRVVGPGVIYSQPNPYWW</sequence>
<comment type="caution">
    <text evidence="2">The sequence shown here is derived from an EMBL/GenBank/DDBJ whole genome shotgun (WGS) entry which is preliminary data.</text>
</comment>
<dbReference type="EMBL" id="CAADFC020000021">
    <property type="protein sequence ID" value="VIO74644.1"/>
    <property type="molecule type" value="Genomic_DNA"/>
</dbReference>
<reference evidence="2" key="1">
    <citation type="submission" date="2019-02" db="EMBL/GenBank/DDBJ databases">
        <authorList>
            <person name="Pothier F.J."/>
        </authorList>
    </citation>
    <scope>NUCLEOTIDE SEQUENCE</scope>
    <source>
        <strain evidence="2">CI-1B</strain>
    </source>
</reference>
<evidence type="ECO:0000313" key="3">
    <source>
        <dbReference type="Proteomes" id="UP000328092"/>
    </source>
</evidence>
<name>A0A508TJW3_9BRAD</name>
<gene>
    <name evidence="2" type="ORF">CI1B_54180</name>
</gene>
<feature type="signal peptide" evidence="1">
    <location>
        <begin position="1"/>
        <end position="27"/>
    </location>
</feature>
<evidence type="ECO:0000313" key="2">
    <source>
        <dbReference type="EMBL" id="VIO74644.1"/>
    </source>
</evidence>